<dbReference type="Proteomes" id="UP000516428">
    <property type="component" value="Chromosome"/>
</dbReference>
<dbReference type="GO" id="GO:0004674">
    <property type="term" value="F:protein serine/threonine kinase activity"/>
    <property type="evidence" value="ECO:0007669"/>
    <property type="project" value="TreeGrafter"/>
</dbReference>
<dbReference type="Gene3D" id="2.130.10.10">
    <property type="entry name" value="YVTN repeat-like/Quinoprotein amine dehydrogenase"/>
    <property type="match status" value="2"/>
</dbReference>
<dbReference type="KEGG" id="sxn:IAG42_27025"/>
<feature type="domain" description="Protein kinase" evidence="7">
    <location>
        <begin position="14"/>
        <end position="281"/>
    </location>
</feature>
<dbReference type="SMART" id="SM00564">
    <property type="entry name" value="PQQ"/>
    <property type="match status" value="4"/>
</dbReference>
<evidence type="ECO:0000256" key="1">
    <source>
        <dbReference type="ARBA" id="ARBA00022679"/>
    </source>
</evidence>
<dbReference type="InterPro" id="IPR015943">
    <property type="entry name" value="WD40/YVTN_repeat-like_dom_sf"/>
</dbReference>
<dbReference type="Pfam" id="PF13360">
    <property type="entry name" value="PQQ_2"/>
    <property type="match status" value="1"/>
</dbReference>
<evidence type="ECO:0000256" key="3">
    <source>
        <dbReference type="ARBA" id="ARBA00022777"/>
    </source>
</evidence>
<dbReference type="Gene3D" id="3.30.200.20">
    <property type="entry name" value="Phosphorylase Kinase, domain 1"/>
    <property type="match status" value="1"/>
</dbReference>
<dbReference type="InterPro" id="IPR011047">
    <property type="entry name" value="Quinoprotein_ADH-like_sf"/>
</dbReference>
<keyword evidence="9" id="KW-1185">Reference proteome</keyword>
<dbReference type="PANTHER" id="PTHR43289">
    <property type="entry name" value="MITOGEN-ACTIVATED PROTEIN KINASE KINASE KINASE 20-RELATED"/>
    <property type="match status" value="1"/>
</dbReference>
<dbReference type="InterPro" id="IPR000719">
    <property type="entry name" value="Prot_kinase_dom"/>
</dbReference>
<evidence type="ECO:0000313" key="8">
    <source>
        <dbReference type="EMBL" id="QNS06878.1"/>
    </source>
</evidence>
<keyword evidence="1" id="KW-0808">Transferase</keyword>
<feature type="compositionally biased region" description="Gly residues" evidence="6">
    <location>
        <begin position="727"/>
        <end position="737"/>
    </location>
</feature>
<evidence type="ECO:0000256" key="5">
    <source>
        <dbReference type="PROSITE-ProRule" id="PRU10141"/>
    </source>
</evidence>
<keyword evidence="4 5" id="KW-0067">ATP-binding</keyword>
<dbReference type="InterPro" id="IPR011009">
    <property type="entry name" value="Kinase-like_dom_sf"/>
</dbReference>
<dbReference type="PROSITE" id="PS00107">
    <property type="entry name" value="PROTEIN_KINASE_ATP"/>
    <property type="match status" value="1"/>
</dbReference>
<dbReference type="AlphaFoldDB" id="A0A7H1BDS3"/>
<dbReference type="InterPro" id="IPR002372">
    <property type="entry name" value="PQQ_rpt_dom"/>
</dbReference>
<feature type="binding site" evidence="5">
    <location>
        <position position="42"/>
    </location>
    <ligand>
        <name>ATP</name>
        <dbReference type="ChEBI" id="CHEBI:30616"/>
    </ligand>
</feature>
<name>A0A7H1BDS3_9ACTN</name>
<dbReference type="PROSITE" id="PS00108">
    <property type="entry name" value="PROTEIN_KINASE_ST"/>
    <property type="match status" value="1"/>
</dbReference>
<keyword evidence="2 5" id="KW-0547">Nucleotide-binding</keyword>
<dbReference type="SUPFAM" id="SSF50998">
    <property type="entry name" value="Quinoprotein alcohol dehydrogenase-like"/>
    <property type="match status" value="1"/>
</dbReference>
<dbReference type="SUPFAM" id="SSF50969">
    <property type="entry name" value="YVTN repeat-like/Quinoprotein amine dehydrogenase"/>
    <property type="match status" value="1"/>
</dbReference>
<dbReference type="InterPro" id="IPR018391">
    <property type="entry name" value="PQQ_b-propeller_rpt"/>
</dbReference>
<feature type="compositionally biased region" description="Basic and acidic residues" evidence="6">
    <location>
        <begin position="398"/>
        <end position="416"/>
    </location>
</feature>
<gene>
    <name evidence="8" type="ORF">IAG42_27025</name>
</gene>
<reference evidence="8 9" key="1">
    <citation type="submission" date="2020-09" db="EMBL/GenBank/DDBJ databases">
        <title>A novel species.</title>
        <authorList>
            <person name="Gao J."/>
        </authorList>
    </citation>
    <scope>NUCLEOTIDE SEQUENCE [LARGE SCALE GENOMIC DNA]</scope>
    <source>
        <strain evidence="8 9">CRXT-Y-14</strain>
    </source>
</reference>
<accession>A0A7H1BDS3</accession>
<dbReference type="InterPro" id="IPR011044">
    <property type="entry name" value="Quino_amine_DH_bsu"/>
</dbReference>
<dbReference type="InterPro" id="IPR008271">
    <property type="entry name" value="Ser/Thr_kinase_AS"/>
</dbReference>
<keyword evidence="3" id="KW-0418">Kinase</keyword>
<dbReference type="CDD" id="cd14014">
    <property type="entry name" value="STKc_PknB_like"/>
    <property type="match status" value="1"/>
</dbReference>
<dbReference type="EMBL" id="CP061281">
    <property type="protein sequence ID" value="QNS06878.1"/>
    <property type="molecule type" value="Genomic_DNA"/>
</dbReference>
<dbReference type="PROSITE" id="PS50011">
    <property type="entry name" value="PROTEIN_KINASE_DOM"/>
    <property type="match status" value="1"/>
</dbReference>
<feature type="region of interest" description="Disordered" evidence="6">
    <location>
        <begin position="370"/>
        <end position="418"/>
    </location>
</feature>
<organism evidence="8 9">
    <name type="scientific">Streptomyces xanthii</name>
    <dbReference type="NCBI Taxonomy" id="2768069"/>
    <lineage>
        <taxon>Bacteria</taxon>
        <taxon>Bacillati</taxon>
        <taxon>Actinomycetota</taxon>
        <taxon>Actinomycetes</taxon>
        <taxon>Kitasatosporales</taxon>
        <taxon>Streptomycetaceae</taxon>
        <taxon>Streptomyces</taxon>
    </lineage>
</organism>
<dbReference type="RefSeq" id="WP_188339557.1">
    <property type="nucleotide sequence ID" value="NZ_CP061281.1"/>
</dbReference>
<dbReference type="SMART" id="SM00220">
    <property type="entry name" value="S_TKc"/>
    <property type="match status" value="1"/>
</dbReference>
<feature type="region of interest" description="Disordered" evidence="6">
    <location>
        <begin position="283"/>
        <end position="340"/>
    </location>
</feature>
<dbReference type="InterPro" id="IPR017441">
    <property type="entry name" value="Protein_kinase_ATP_BS"/>
</dbReference>
<dbReference type="SUPFAM" id="SSF56112">
    <property type="entry name" value="Protein kinase-like (PK-like)"/>
    <property type="match status" value="1"/>
</dbReference>
<feature type="compositionally biased region" description="Low complexity" evidence="6">
    <location>
        <begin position="291"/>
        <end position="304"/>
    </location>
</feature>
<sequence length="777" mass="82055">MPLREDDPESIGGYRIESRIGTGGMGVVYRARTPSGRTVAVKVVHAQYADDPEFRARFRQEVRAARRVSGAFTAPVVDADPDAARPWMATVYVAGDTLAQRVAEQGTLDWPQLRRLGVELAEALRELHRAEVVHRDLKPSNVLLLGPGRADEGGPDPDGAAGAVRVIDFGISRAAQSDVRTQTGMVLGSPPFMAPEQFSSPRDVGPPVDVFSFGALLVYAATGRSPFEAENAYLAAYQTVHHAPELGALPAELRPLVLSCLAKAPQERPTPDALREALAALPERVSGDGEPAPTGTAGGPTLALSRGDATVPDASTRGGGESTGADLTAVTPHTPRGSRRRRITVAASALAVALVAAAGISVAVRGGAAGEEPVARQGAPASVPGWRPWTTSLAKAPENGKDGKHGSRVSDPRELMPDSYQCTPSRLGVYCASFTTTLVKLDPASGEVDWKVPMGDAGRSGGRLTNPVVAVGEGLVFTFSGDGTQGVDAYDAGTGHRVWRKKGPHSEFAMMSGVLVVHLGELGPSSTARYAAFDPRSGKELWRRTLTADSPSPLYAGADGTLVADLRRAKAGVRTVERLDARTGRTLGRAQAPKGDLWLATVRGNRAYYARWENDTGVSSRVFVQDLVSGRVRSVDFPWAVEPEAPPLVVGDTMYLFDYSNEIVLALDLKRGKALWTTSRELRLFSEPTVSGDTLYATTPGNSVVAIDTRTGKERWRTRPPVEPAGQQGGPKGGGGTIDQRSPSGTGPLRVGDVFYGVTGDGAFSVAVPGKGARPPR</sequence>
<evidence type="ECO:0000313" key="9">
    <source>
        <dbReference type="Proteomes" id="UP000516428"/>
    </source>
</evidence>
<evidence type="ECO:0000256" key="2">
    <source>
        <dbReference type="ARBA" id="ARBA00022741"/>
    </source>
</evidence>
<dbReference type="PANTHER" id="PTHR43289:SF34">
    <property type="entry name" value="SERINE_THREONINE-PROTEIN KINASE YBDM-RELATED"/>
    <property type="match status" value="1"/>
</dbReference>
<proteinExistence type="predicted"/>
<dbReference type="Pfam" id="PF00069">
    <property type="entry name" value="Pkinase"/>
    <property type="match status" value="1"/>
</dbReference>
<dbReference type="GO" id="GO:0005524">
    <property type="term" value="F:ATP binding"/>
    <property type="evidence" value="ECO:0007669"/>
    <property type="project" value="UniProtKB-UniRule"/>
</dbReference>
<feature type="region of interest" description="Disordered" evidence="6">
    <location>
        <begin position="708"/>
        <end position="753"/>
    </location>
</feature>
<evidence type="ECO:0000256" key="4">
    <source>
        <dbReference type="ARBA" id="ARBA00022840"/>
    </source>
</evidence>
<evidence type="ECO:0000259" key="7">
    <source>
        <dbReference type="PROSITE" id="PS50011"/>
    </source>
</evidence>
<evidence type="ECO:0000256" key="6">
    <source>
        <dbReference type="SAM" id="MobiDB-lite"/>
    </source>
</evidence>
<dbReference type="Gene3D" id="1.10.510.10">
    <property type="entry name" value="Transferase(Phosphotransferase) domain 1"/>
    <property type="match status" value="1"/>
</dbReference>
<protein>
    <submittedName>
        <fullName evidence="8">PQQ-binding-like beta-propeller repeat protein</fullName>
    </submittedName>
</protein>